<comment type="caution">
    <text evidence="1">The sequence shown here is derived from an EMBL/GenBank/DDBJ whole genome shotgun (WGS) entry which is preliminary data.</text>
</comment>
<dbReference type="Proteomes" id="UP001369736">
    <property type="component" value="Unassembled WGS sequence"/>
</dbReference>
<reference evidence="1 2" key="1">
    <citation type="submission" date="2024-03" db="EMBL/GenBank/DDBJ databases">
        <title>Actinomycetospora sp. OC33-EN07, a novel actinomycete isolated from wild orchid (Aerides multiflora).</title>
        <authorList>
            <person name="Suriyachadkun C."/>
        </authorList>
    </citation>
    <scope>NUCLEOTIDE SEQUENCE [LARGE SCALE GENOMIC DNA]</scope>
    <source>
        <strain evidence="1 2">OC33-EN07</strain>
    </source>
</reference>
<accession>A0ABU8MFI0</accession>
<evidence type="ECO:0000313" key="1">
    <source>
        <dbReference type="EMBL" id="MEJ2866094.1"/>
    </source>
</evidence>
<organism evidence="1 2">
    <name type="scientific">Actinomycetospora flava</name>
    <dbReference type="NCBI Taxonomy" id="3129232"/>
    <lineage>
        <taxon>Bacteria</taxon>
        <taxon>Bacillati</taxon>
        <taxon>Actinomycetota</taxon>
        <taxon>Actinomycetes</taxon>
        <taxon>Pseudonocardiales</taxon>
        <taxon>Pseudonocardiaceae</taxon>
        <taxon>Actinomycetospora</taxon>
    </lineage>
</organism>
<gene>
    <name evidence="1" type="ORF">WCD58_33425</name>
</gene>
<proteinExistence type="predicted"/>
<keyword evidence="2" id="KW-1185">Reference proteome</keyword>
<evidence type="ECO:0000313" key="2">
    <source>
        <dbReference type="Proteomes" id="UP001369736"/>
    </source>
</evidence>
<dbReference type="RefSeq" id="WP_337707470.1">
    <property type="nucleotide sequence ID" value="NZ_JBBEGM010000031.1"/>
</dbReference>
<dbReference type="EMBL" id="JBBEGM010000031">
    <property type="protein sequence ID" value="MEJ2866094.1"/>
    <property type="molecule type" value="Genomic_DNA"/>
</dbReference>
<sequence>MARWWHAGACPAGLAYAVDHDVDGTHRGDALRRARSPLGVLGHRLSRWQDRLDELPVDVQAVDGDVRRGRVAALAAQLDELDDAGRRERPAHVETSNAEHRAALLAAARRSLRPGCRYPSVGRRV</sequence>
<protein>
    <submittedName>
        <fullName evidence="1">Uncharacterized protein</fullName>
    </submittedName>
</protein>
<name>A0ABU8MFI0_9PSEU</name>